<protein>
    <submittedName>
        <fullName evidence="2">Uncharacterized protein</fullName>
    </submittedName>
</protein>
<evidence type="ECO:0000313" key="3">
    <source>
        <dbReference type="EMBL" id="CAF0976881.1"/>
    </source>
</evidence>
<reference evidence="2" key="1">
    <citation type="submission" date="2021-02" db="EMBL/GenBank/DDBJ databases">
        <authorList>
            <person name="Nowell W R."/>
        </authorList>
    </citation>
    <scope>NUCLEOTIDE SEQUENCE</scope>
</reference>
<evidence type="ECO:0000256" key="1">
    <source>
        <dbReference type="SAM" id="MobiDB-lite"/>
    </source>
</evidence>
<comment type="caution">
    <text evidence="2">The sequence shown here is derived from an EMBL/GenBank/DDBJ whole genome shotgun (WGS) entry which is preliminary data.</text>
</comment>
<dbReference type="EMBL" id="CAJOBA010005564">
    <property type="protein sequence ID" value="CAF3747651.1"/>
    <property type="molecule type" value="Genomic_DNA"/>
</dbReference>
<feature type="region of interest" description="Disordered" evidence="1">
    <location>
        <begin position="140"/>
        <end position="168"/>
    </location>
</feature>
<evidence type="ECO:0000313" key="2">
    <source>
        <dbReference type="EMBL" id="CAF0974377.1"/>
    </source>
</evidence>
<dbReference type="Proteomes" id="UP000682733">
    <property type="component" value="Unassembled WGS sequence"/>
</dbReference>
<accession>A0A814EQ41</accession>
<dbReference type="Proteomes" id="UP000663829">
    <property type="component" value="Unassembled WGS sequence"/>
</dbReference>
<organism evidence="2 6">
    <name type="scientific">Didymodactylos carnosus</name>
    <dbReference type="NCBI Taxonomy" id="1234261"/>
    <lineage>
        <taxon>Eukaryota</taxon>
        <taxon>Metazoa</taxon>
        <taxon>Spiralia</taxon>
        <taxon>Gnathifera</taxon>
        <taxon>Rotifera</taxon>
        <taxon>Eurotatoria</taxon>
        <taxon>Bdelloidea</taxon>
        <taxon>Philodinida</taxon>
        <taxon>Philodinidae</taxon>
        <taxon>Didymodactylos</taxon>
    </lineage>
</organism>
<gene>
    <name evidence="2" type="ORF">GPM918_LOCUS12408</name>
    <name evidence="3" type="ORF">OVA965_LOCUS13375</name>
    <name evidence="4" type="ORF">SRO942_LOCUS12409</name>
    <name evidence="5" type="ORF">TMI583_LOCUS13378</name>
</gene>
<evidence type="ECO:0000313" key="4">
    <source>
        <dbReference type="EMBL" id="CAF3747277.1"/>
    </source>
</evidence>
<proteinExistence type="predicted"/>
<name>A0A814EQ41_9BILA</name>
<dbReference type="Proteomes" id="UP000681722">
    <property type="component" value="Unassembled WGS sequence"/>
</dbReference>
<dbReference type="AlphaFoldDB" id="A0A814EQ41"/>
<dbReference type="Proteomes" id="UP000677228">
    <property type="component" value="Unassembled WGS sequence"/>
</dbReference>
<evidence type="ECO:0000313" key="6">
    <source>
        <dbReference type="Proteomes" id="UP000663829"/>
    </source>
</evidence>
<dbReference type="EMBL" id="CAJNOQ010002712">
    <property type="protein sequence ID" value="CAF0974377.1"/>
    <property type="molecule type" value="Genomic_DNA"/>
</dbReference>
<dbReference type="EMBL" id="CAJOBC010002712">
    <property type="protein sequence ID" value="CAF3747277.1"/>
    <property type="molecule type" value="Genomic_DNA"/>
</dbReference>
<dbReference type="EMBL" id="CAJNOK010005558">
    <property type="protein sequence ID" value="CAF0976881.1"/>
    <property type="molecule type" value="Genomic_DNA"/>
</dbReference>
<dbReference type="OrthoDB" id="10039456at2759"/>
<evidence type="ECO:0000313" key="5">
    <source>
        <dbReference type="EMBL" id="CAF3747651.1"/>
    </source>
</evidence>
<sequence>MTHSQHRTQVPDDNLYTLNTYLDNVPFLFNKKYIPINVPDHDIPDYDTRKVQEILTRPCNFTLEKKVLQEALDDVRRRRLEIEADGSKRLNATTTLPQTGTNLTVTANEQQQNLEIDPHQLVEIQTQKRQRAITTTSIPSLTHYLPTPTSNQQHHRHSAPPPPQIPQQTSTMFRLPSVRDIYWPMGQNYAQQQPTAIPTTLLRASQTISNGSTTDGHVLNQLGQLNVENLSFNNCDEKHMLVSNTVPSSSVTTTPTSLSSTSSSILNPKLTDAIISSKTTTNQANVSDLSTFDPSLSDTHDPFHEAELRSIDDAVALRQLYTITSQTANTIRR</sequence>
<keyword evidence="6" id="KW-1185">Reference proteome</keyword>